<evidence type="ECO:0000259" key="5">
    <source>
        <dbReference type="Pfam" id="PF02775"/>
    </source>
</evidence>
<dbReference type="Proteomes" id="UP001500729">
    <property type="component" value="Unassembled WGS sequence"/>
</dbReference>
<feature type="domain" description="Thiamine pyrophosphate enzyme central" evidence="4">
    <location>
        <begin position="194"/>
        <end position="324"/>
    </location>
</feature>
<evidence type="ECO:0000313" key="8">
    <source>
        <dbReference type="Proteomes" id="UP001500729"/>
    </source>
</evidence>
<dbReference type="InterPro" id="IPR011766">
    <property type="entry name" value="TPP_enzyme_TPP-bd"/>
</dbReference>
<dbReference type="PANTHER" id="PTHR18968">
    <property type="entry name" value="THIAMINE PYROPHOSPHATE ENZYMES"/>
    <property type="match status" value="1"/>
</dbReference>
<dbReference type="CDD" id="cd07035">
    <property type="entry name" value="TPP_PYR_POX_like"/>
    <property type="match status" value="1"/>
</dbReference>
<feature type="domain" description="Thiamine pyrophosphate enzyme TPP-binding" evidence="5">
    <location>
        <begin position="411"/>
        <end position="535"/>
    </location>
</feature>
<feature type="domain" description="Thiamine pyrophosphate enzyme N-terminal TPP-binding" evidence="6">
    <location>
        <begin position="10"/>
        <end position="121"/>
    </location>
</feature>
<proteinExistence type="inferred from homology"/>
<dbReference type="Gene3D" id="3.40.50.970">
    <property type="match status" value="2"/>
</dbReference>
<keyword evidence="8" id="KW-1185">Reference proteome</keyword>
<sequence length="560" mass="58318">MTVESFPNAWHAVVDHLREAGVSVLFGLPGDDLEALCALEKAGMRMVLCRDQRNAVCMAAGYAIQSGRPGVCVVGKGPAVANAVGGLLEARSAGAPVVVLAGGTGTDRRGSGAFQELDQVPLVTPVVKWAHRIDHPDRVVPAVEKAFLLAGAGAAGPVYLEIPDHLAHVPVNRFREWTPPALVGATAVPGTGPAVAALEASRRPVLLVGGGMRHRNGDGAVESFADTAGAAVFSTASGRGTASEEHPLFCGLSGLYCPEAAAELWRTTDLVVAVGTALEETATYGWDGAIGAETPVVQVNCDAGGLSTEYGGLRVVGDGADVLGAWTRALASKPPDESWLAAIARCRADVWAHTEDRLARMAADDGLHVAEVLAAIDAVAPPSRILVQENGLQDMWSYFYPYHVCRTRGGSLVPSEQTTLGFGAAASAGARLAAPDRPVIAFVGDGAFATVRSELPALRREGVGVVYVVLRNGGYGWLHAQVTSRGLDHRLHPFAADEEEQPEGAVVRQKSQLEDALRDALATCEQGGGPAIVHIDVQLTDTPPGITGLDGDFPSHANEI</sequence>
<name>A0ABN1D751_SACER</name>
<dbReference type="InterPro" id="IPR012000">
    <property type="entry name" value="Thiamin_PyroP_enz_cen_dom"/>
</dbReference>
<accession>A0ABN1D751</accession>
<evidence type="ECO:0000259" key="6">
    <source>
        <dbReference type="Pfam" id="PF02776"/>
    </source>
</evidence>
<organism evidence="7 8">
    <name type="scientific">Saccharopolyspora erythraea</name>
    <name type="common">Streptomyces erythraeus</name>
    <dbReference type="NCBI Taxonomy" id="1836"/>
    <lineage>
        <taxon>Bacteria</taxon>
        <taxon>Bacillati</taxon>
        <taxon>Actinomycetota</taxon>
        <taxon>Actinomycetes</taxon>
        <taxon>Pseudonocardiales</taxon>
        <taxon>Pseudonocardiaceae</taxon>
        <taxon>Saccharopolyspora</taxon>
    </lineage>
</organism>
<dbReference type="CDD" id="cd00568">
    <property type="entry name" value="TPP_enzymes"/>
    <property type="match status" value="1"/>
</dbReference>
<dbReference type="Gene3D" id="3.40.50.1220">
    <property type="entry name" value="TPP-binding domain"/>
    <property type="match status" value="1"/>
</dbReference>
<dbReference type="SUPFAM" id="SSF52518">
    <property type="entry name" value="Thiamin diphosphate-binding fold (THDP-binding)"/>
    <property type="match status" value="2"/>
</dbReference>
<evidence type="ECO:0000256" key="3">
    <source>
        <dbReference type="RuleBase" id="RU362132"/>
    </source>
</evidence>
<dbReference type="InterPro" id="IPR029061">
    <property type="entry name" value="THDP-binding"/>
</dbReference>
<dbReference type="RefSeq" id="WP_009945157.1">
    <property type="nucleotide sequence ID" value="NZ_BAAAGS010000025.1"/>
</dbReference>
<dbReference type="PANTHER" id="PTHR18968:SF13">
    <property type="entry name" value="ACETOLACTATE SYNTHASE CATALYTIC SUBUNIT, MITOCHONDRIAL"/>
    <property type="match status" value="1"/>
</dbReference>
<gene>
    <name evidence="7" type="ORF">GCM10009533_39070</name>
</gene>
<evidence type="ECO:0000256" key="2">
    <source>
        <dbReference type="ARBA" id="ARBA00023052"/>
    </source>
</evidence>
<evidence type="ECO:0000259" key="4">
    <source>
        <dbReference type="Pfam" id="PF00205"/>
    </source>
</evidence>
<protein>
    <submittedName>
        <fullName evidence="7">Thiamine pyrophosphate-binding protein</fullName>
    </submittedName>
</protein>
<dbReference type="SUPFAM" id="SSF52467">
    <property type="entry name" value="DHS-like NAD/FAD-binding domain"/>
    <property type="match status" value="1"/>
</dbReference>
<dbReference type="InterPro" id="IPR029035">
    <property type="entry name" value="DHS-like_NAD/FAD-binding_dom"/>
</dbReference>
<dbReference type="Pfam" id="PF02775">
    <property type="entry name" value="TPP_enzyme_C"/>
    <property type="match status" value="1"/>
</dbReference>
<dbReference type="Pfam" id="PF02776">
    <property type="entry name" value="TPP_enzyme_N"/>
    <property type="match status" value="1"/>
</dbReference>
<reference evidence="7 8" key="1">
    <citation type="journal article" date="2019" name="Int. J. Syst. Evol. Microbiol.">
        <title>The Global Catalogue of Microorganisms (GCM) 10K type strain sequencing project: providing services to taxonomists for standard genome sequencing and annotation.</title>
        <authorList>
            <consortium name="The Broad Institute Genomics Platform"/>
            <consortium name="The Broad Institute Genome Sequencing Center for Infectious Disease"/>
            <person name="Wu L."/>
            <person name="Ma J."/>
        </authorList>
    </citation>
    <scope>NUCLEOTIDE SEQUENCE [LARGE SCALE GENOMIC DNA]</scope>
    <source>
        <strain evidence="7 8">JCM 10303</strain>
    </source>
</reference>
<keyword evidence="2 3" id="KW-0786">Thiamine pyrophosphate</keyword>
<comment type="caution">
    <text evidence="7">The sequence shown here is derived from an EMBL/GenBank/DDBJ whole genome shotgun (WGS) entry which is preliminary data.</text>
</comment>
<evidence type="ECO:0000256" key="1">
    <source>
        <dbReference type="ARBA" id="ARBA00007812"/>
    </source>
</evidence>
<dbReference type="InterPro" id="IPR012001">
    <property type="entry name" value="Thiamin_PyroP_enz_TPP-bd_dom"/>
</dbReference>
<evidence type="ECO:0000313" key="7">
    <source>
        <dbReference type="EMBL" id="GAA0536059.1"/>
    </source>
</evidence>
<dbReference type="InterPro" id="IPR045229">
    <property type="entry name" value="TPP_enz"/>
</dbReference>
<dbReference type="EMBL" id="BAAAGS010000025">
    <property type="protein sequence ID" value="GAA0536059.1"/>
    <property type="molecule type" value="Genomic_DNA"/>
</dbReference>
<dbReference type="Pfam" id="PF00205">
    <property type="entry name" value="TPP_enzyme_M"/>
    <property type="match status" value="1"/>
</dbReference>
<comment type="similarity">
    <text evidence="1 3">Belongs to the TPP enzyme family.</text>
</comment>